<keyword evidence="1" id="KW-0472">Membrane</keyword>
<dbReference type="EMBL" id="JACXSS010000001">
    <property type="protein sequence ID" value="MBD9355308.1"/>
    <property type="molecule type" value="Genomic_DNA"/>
</dbReference>
<feature type="transmembrane region" description="Helical" evidence="1">
    <location>
        <begin position="31"/>
        <end position="54"/>
    </location>
</feature>
<evidence type="ECO:0000313" key="3">
    <source>
        <dbReference type="Proteomes" id="UP000652176"/>
    </source>
</evidence>
<feature type="transmembrane region" description="Helical" evidence="1">
    <location>
        <begin position="7"/>
        <end position="25"/>
    </location>
</feature>
<keyword evidence="1" id="KW-1133">Transmembrane helix</keyword>
<protein>
    <submittedName>
        <fullName evidence="2">Uncharacterized protein</fullName>
    </submittedName>
</protein>
<sequence length="64" mass="7295">MLMFPEMLQAMIVGMMIAIPALLIYKKAGLNPAWAALVFLPIFGLLMVFLQLAFQDWPNVKKER</sequence>
<dbReference type="Proteomes" id="UP000652176">
    <property type="component" value="Unassembled WGS sequence"/>
</dbReference>
<accession>A0ABR9CWQ0</accession>
<organism evidence="2 3">
    <name type="scientific">Methylomonas albis</name>
    <dbReference type="NCBI Taxonomy" id="1854563"/>
    <lineage>
        <taxon>Bacteria</taxon>
        <taxon>Pseudomonadati</taxon>
        <taxon>Pseudomonadota</taxon>
        <taxon>Gammaproteobacteria</taxon>
        <taxon>Methylococcales</taxon>
        <taxon>Methylococcaceae</taxon>
        <taxon>Methylomonas</taxon>
    </lineage>
</organism>
<evidence type="ECO:0000313" key="2">
    <source>
        <dbReference type="EMBL" id="MBD9355308.1"/>
    </source>
</evidence>
<dbReference type="RefSeq" id="WP_192373694.1">
    <property type="nucleotide sequence ID" value="NZ_CAJHIV010000001.1"/>
</dbReference>
<proteinExistence type="predicted"/>
<gene>
    <name evidence="2" type="ORF">IE877_05350</name>
</gene>
<name>A0ABR9CWQ0_9GAMM</name>
<keyword evidence="1" id="KW-0812">Transmembrane</keyword>
<keyword evidence="3" id="KW-1185">Reference proteome</keyword>
<comment type="caution">
    <text evidence="2">The sequence shown here is derived from an EMBL/GenBank/DDBJ whole genome shotgun (WGS) entry which is preliminary data.</text>
</comment>
<evidence type="ECO:0000256" key="1">
    <source>
        <dbReference type="SAM" id="Phobius"/>
    </source>
</evidence>
<reference evidence="2 3" key="1">
    <citation type="submission" date="2020-09" db="EMBL/GenBank/DDBJ databases">
        <title>Methylomonas albis sp. nov. and Methylomonas fluvii sp. nov.: Two cold-adapted methanotrophs from the River Elbe and an amended description of Methylovulum psychrotolerans strain Eb1.</title>
        <authorList>
            <person name="Bussmann I.K."/>
            <person name="Klings K.-W."/>
            <person name="Warnstedt J."/>
            <person name="Hoppert M."/>
            <person name="Saborowski A."/>
            <person name="Horn F."/>
            <person name="Liebner S."/>
        </authorList>
    </citation>
    <scope>NUCLEOTIDE SEQUENCE [LARGE SCALE GENOMIC DNA]</scope>
    <source>
        <strain evidence="2 3">EbA</strain>
    </source>
</reference>